<comment type="caution">
    <text evidence="1">The sequence shown here is derived from an EMBL/GenBank/DDBJ whole genome shotgun (WGS) entry which is preliminary data.</text>
</comment>
<reference evidence="1" key="2">
    <citation type="journal article" date="2020" name="Nat. Commun.">
        <title>Large-scale genome sequencing of mycorrhizal fungi provides insights into the early evolution of symbiotic traits.</title>
        <authorList>
            <person name="Miyauchi S."/>
            <person name="Kiss E."/>
            <person name="Kuo A."/>
            <person name="Drula E."/>
            <person name="Kohler A."/>
            <person name="Sanchez-Garcia M."/>
            <person name="Morin E."/>
            <person name="Andreopoulos B."/>
            <person name="Barry K.W."/>
            <person name="Bonito G."/>
            <person name="Buee M."/>
            <person name="Carver A."/>
            <person name="Chen C."/>
            <person name="Cichocki N."/>
            <person name="Clum A."/>
            <person name="Culley D."/>
            <person name="Crous P.W."/>
            <person name="Fauchery L."/>
            <person name="Girlanda M."/>
            <person name="Hayes R.D."/>
            <person name="Keri Z."/>
            <person name="LaButti K."/>
            <person name="Lipzen A."/>
            <person name="Lombard V."/>
            <person name="Magnuson J."/>
            <person name="Maillard F."/>
            <person name="Murat C."/>
            <person name="Nolan M."/>
            <person name="Ohm R.A."/>
            <person name="Pangilinan J."/>
            <person name="Pereira M.F."/>
            <person name="Perotto S."/>
            <person name="Peter M."/>
            <person name="Pfister S."/>
            <person name="Riley R."/>
            <person name="Sitrit Y."/>
            <person name="Stielow J.B."/>
            <person name="Szollosi G."/>
            <person name="Zifcakova L."/>
            <person name="Stursova M."/>
            <person name="Spatafora J.W."/>
            <person name="Tedersoo L."/>
            <person name="Vaario L.M."/>
            <person name="Yamada A."/>
            <person name="Yan M."/>
            <person name="Wang P."/>
            <person name="Xu J."/>
            <person name="Bruns T."/>
            <person name="Baldrian P."/>
            <person name="Vilgalys R."/>
            <person name="Dunand C."/>
            <person name="Henrissat B."/>
            <person name="Grigoriev I.V."/>
            <person name="Hibbett D."/>
            <person name="Nagy L.G."/>
            <person name="Martin F.M."/>
        </authorList>
    </citation>
    <scope>NUCLEOTIDE SEQUENCE</scope>
    <source>
        <strain evidence="1">P2</strain>
    </source>
</reference>
<dbReference type="Proteomes" id="UP000886501">
    <property type="component" value="Unassembled WGS sequence"/>
</dbReference>
<gene>
    <name evidence="1" type="ORF">BDM02DRAFT_3098228</name>
</gene>
<reference evidence="1" key="1">
    <citation type="submission" date="2019-10" db="EMBL/GenBank/DDBJ databases">
        <authorList>
            <consortium name="DOE Joint Genome Institute"/>
            <person name="Kuo A."/>
            <person name="Miyauchi S."/>
            <person name="Kiss E."/>
            <person name="Drula E."/>
            <person name="Kohler A."/>
            <person name="Sanchez-Garcia M."/>
            <person name="Andreopoulos B."/>
            <person name="Barry K.W."/>
            <person name="Bonito G."/>
            <person name="Buee M."/>
            <person name="Carver A."/>
            <person name="Chen C."/>
            <person name="Cichocki N."/>
            <person name="Clum A."/>
            <person name="Culley D."/>
            <person name="Crous P.W."/>
            <person name="Fauchery L."/>
            <person name="Girlanda M."/>
            <person name="Hayes R."/>
            <person name="Keri Z."/>
            <person name="Labutti K."/>
            <person name="Lipzen A."/>
            <person name="Lombard V."/>
            <person name="Magnuson J."/>
            <person name="Maillard F."/>
            <person name="Morin E."/>
            <person name="Murat C."/>
            <person name="Nolan M."/>
            <person name="Ohm R."/>
            <person name="Pangilinan J."/>
            <person name="Pereira M."/>
            <person name="Perotto S."/>
            <person name="Peter M."/>
            <person name="Riley R."/>
            <person name="Sitrit Y."/>
            <person name="Stielow B."/>
            <person name="Szollosi G."/>
            <person name="Zifcakova L."/>
            <person name="Stursova M."/>
            <person name="Spatafora J.W."/>
            <person name="Tedersoo L."/>
            <person name="Vaario L.-M."/>
            <person name="Yamada A."/>
            <person name="Yan M."/>
            <person name="Wang P."/>
            <person name="Xu J."/>
            <person name="Bruns T."/>
            <person name="Baldrian P."/>
            <person name="Vilgalys R."/>
            <person name="Henrissat B."/>
            <person name="Grigoriev I.V."/>
            <person name="Hibbett D."/>
            <person name="Nagy L.G."/>
            <person name="Martin F.M."/>
        </authorList>
    </citation>
    <scope>NUCLEOTIDE SEQUENCE</scope>
    <source>
        <strain evidence="1">P2</strain>
    </source>
</reference>
<sequence>MDTPHVVERTNSGGFQSADGTFYVSKPYRSRSTKKLRATITFTSRASHFDTNNVSSGTNEFRGFFTLFWIAIFLFMTRTYIEGIEANGTPLNLQFATLFSRHALPLALSDATLVLSTGVCVPFAKLLAKDYIKYHWTGVIIQHSWQTLVLAITVKWTFDQQWPWVQSGFLTLHCLVMLMKMHSYIYVNGYLQWVDREAKKALAILHKETERVGGYETAVAVAKIYRKEADSISVRSDSGSSTPDGSNGHAGGEKSFLEVEVSAAAVLRQRLAVAAAAARNETVMAEHIAEITEEVGPHPLVGHPDEKISELAQEFSGLDAELVSTGPAKVRWPNNISWSNFVDYQVIPTLVYDLEYPRTERIRPFYVFEKTVATFGTFTLLYSVTEVFILPKIHQASFFRALLDLTLPFMVAYLLLFYIVFECICNGFAELSRFADRQFYEDWEWWNSTSWDEFSRKWNRPVHQFLLRHVYASTMRSYKLSKTSAMFITFLLSAAVHELVMVVVTQKIRMYLFMAQIVQIPLIAVGRIPAIRRNKILGNVFFWLSLFSGFPLLCVLYVVH</sequence>
<protein>
    <submittedName>
        <fullName evidence="1">MBOAT-domain-containing protein</fullName>
    </submittedName>
</protein>
<accession>A0ACB6ZD29</accession>
<name>A0ACB6ZD29_THEGA</name>
<dbReference type="EMBL" id="MU118034">
    <property type="protein sequence ID" value="KAF9647429.1"/>
    <property type="molecule type" value="Genomic_DNA"/>
</dbReference>
<organism evidence="1 2">
    <name type="scientific">Thelephora ganbajun</name>
    <name type="common">Ganba fungus</name>
    <dbReference type="NCBI Taxonomy" id="370292"/>
    <lineage>
        <taxon>Eukaryota</taxon>
        <taxon>Fungi</taxon>
        <taxon>Dikarya</taxon>
        <taxon>Basidiomycota</taxon>
        <taxon>Agaricomycotina</taxon>
        <taxon>Agaricomycetes</taxon>
        <taxon>Thelephorales</taxon>
        <taxon>Thelephoraceae</taxon>
        <taxon>Thelephora</taxon>
    </lineage>
</organism>
<evidence type="ECO:0000313" key="1">
    <source>
        <dbReference type="EMBL" id="KAF9647429.1"/>
    </source>
</evidence>
<proteinExistence type="predicted"/>
<keyword evidence="2" id="KW-1185">Reference proteome</keyword>
<evidence type="ECO:0000313" key="2">
    <source>
        <dbReference type="Proteomes" id="UP000886501"/>
    </source>
</evidence>